<evidence type="ECO:0000313" key="1">
    <source>
        <dbReference type="EMBL" id="RZC85095.1"/>
    </source>
</evidence>
<dbReference type="Proteomes" id="UP000316621">
    <property type="component" value="Chromosome 11"/>
</dbReference>
<dbReference type="AlphaFoldDB" id="A0A4Y7LM04"/>
<gene>
    <name evidence="1" type="ORF">C5167_047876</name>
</gene>
<name>A0A4Y7LM04_PAPSO</name>
<organism evidence="1 2">
    <name type="scientific">Papaver somniferum</name>
    <name type="common">Opium poppy</name>
    <dbReference type="NCBI Taxonomy" id="3469"/>
    <lineage>
        <taxon>Eukaryota</taxon>
        <taxon>Viridiplantae</taxon>
        <taxon>Streptophyta</taxon>
        <taxon>Embryophyta</taxon>
        <taxon>Tracheophyta</taxon>
        <taxon>Spermatophyta</taxon>
        <taxon>Magnoliopsida</taxon>
        <taxon>Ranunculales</taxon>
        <taxon>Papaveraceae</taxon>
        <taxon>Papaveroideae</taxon>
        <taxon>Papaver</taxon>
    </lineage>
</organism>
<dbReference type="Gene3D" id="1.25.10.10">
    <property type="entry name" value="Leucine-rich Repeat Variant"/>
    <property type="match status" value="1"/>
</dbReference>
<dbReference type="GO" id="GO:0000774">
    <property type="term" value="F:adenyl-nucleotide exchange factor activity"/>
    <property type="evidence" value="ECO:0007669"/>
    <property type="project" value="TreeGrafter"/>
</dbReference>
<sequence length="77" mass="8732">MDTYIVLTLQPRERKSIVAAAMLDELQEHVEFIDMENDFHTIGGLVPLFEHLKNSSAGIRAKAAKVMTVLRKGMYEI</sequence>
<dbReference type="GO" id="GO:0005783">
    <property type="term" value="C:endoplasmic reticulum"/>
    <property type="evidence" value="ECO:0007669"/>
    <property type="project" value="TreeGrafter"/>
</dbReference>
<dbReference type="STRING" id="3469.A0A4Y7LM04"/>
<reference evidence="1 2" key="1">
    <citation type="journal article" date="2018" name="Science">
        <title>The opium poppy genome and morphinan production.</title>
        <authorList>
            <person name="Guo L."/>
            <person name="Winzer T."/>
            <person name="Yang X."/>
            <person name="Li Y."/>
            <person name="Ning Z."/>
            <person name="He Z."/>
            <person name="Teodor R."/>
            <person name="Lu Y."/>
            <person name="Bowser T.A."/>
            <person name="Graham I.A."/>
            <person name="Ye K."/>
        </authorList>
    </citation>
    <scope>NUCLEOTIDE SEQUENCE [LARGE SCALE GENOMIC DNA]</scope>
    <source>
        <strain evidence="2">cv. HN1</strain>
        <tissue evidence="1">Leaves</tissue>
    </source>
</reference>
<proteinExistence type="predicted"/>
<dbReference type="Gramene" id="RZC85095">
    <property type="protein sequence ID" value="RZC85095"/>
    <property type="gene ID" value="C5167_047876"/>
</dbReference>
<keyword evidence="2" id="KW-1185">Reference proteome</keyword>
<protein>
    <recommendedName>
        <fullName evidence="3">Condensin complex subunit 1 C-terminal domain-containing protein</fullName>
    </recommendedName>
</protein>
<evidence type="ECO:0008006" key="3">
    <source>
        <dbReference type="Google" id="ProtNLM"/>
    </source>
</evidence>
<dbReference type="InterPro" id="IPR011989">
    <property type="entry name" value="ARM-like"/>
</dbReference>
<evidence type="ECO:0000313" key="2">
    <source>
        <dbReference type="Proteomes" id="UP000316621"/>
    </source>
</evidence>
<dbReference type="PANTHER" id="PTHR19316">
    <property type="entry name" value="PROTEIN FOLDING REGULATOR"/>
    <property type="match status" value="1"/>
</dbReference>
<accession>A0A4Y7LM04</accession>
<dbReference type="PANTHER" id="PTHR19316:SF18">
    <property type="entry name" value="HSP70-BINDING PROTEIN 1"/>
    <property type="match status" value="1"/>
</dbReference>
<dbReference type="InterPro" id="IPR050693">
    <property type="entry name" value="Hsp70_NEF-Inhibitors"/>
</dbReference>
<dbReference type="EMBL" id="CM010725">
    <property type="protein sequence ID" value="RZC85095.1"/>
    <property type="molecule type" value="Genomic_DNA"/>
</dbReference>